<evidence type="ECO:0000256" key="8">
    <source>
        <dbReference type="ARBA" id="ARBA00022519"/>
    </source>
</evidence>
<comment type="subcellular location">
    <subcellularLocation>
        <location evidence="2">Cell inner membrane</location>
        <topology evidence="2">Single-pass membrane protein</topology>
    </subcellularLocation>
</comment>
<comment type="similarity">
    <text evidence="4">Belongs to the AcsB/BcsB family.</text>
</comment>
<keyword evidence="9" id="KW-0973">c-di-GMP</keyword>
<evidence type="ECO:0000256" key="1">
    <source>
        <dbReference type="ARBA" id="ARBA00002057"/>
    </source>
</evidence>
<dbReference type="PANTHER" id="PTHR39083:SF1">
    <property type="entry name" value="CYCLIC DI-GMP-BINDING PROTEIN"/>
    <property type="match status" value="1"/>
</dbReference>
<dbReference type="AlphaFoldDB" id="A0A7C3LTM4"/>
<evidence type="ECO:0000256" key="11">
    <source>
        <dbReference type="ARBA" id="ARBA00022916"/>
    </source>
</evidence>
<evidence type="ECO:0000256" key="2">
    <source>
        <dbReference type="ARBA" id="ARBA00004377"/>
    </source>
</evidence>
<comment type="caution">
    <text evidence="16">The sequence shown here is derived from an EMBL/GenBank/DDBJ whole genome shotgun (WGS) entry which is preliminary data.</text>
</comment>
<evidence type="ECO:0000256" key="6">
    <source>
        <dbReference type="ARBA" id="ARBA00021844"/>
    </source>
</evidence>
<keyword evidence="11" id="KW-0135">Cellulose biosynthesis</keyword>
<evidence type="ECO:0000256" key="15">
    <source>
        <dbReference type="SAM" id="Phobius"/>
    </source>
</evidence>
<reference evidence="16" key="1">
    <citation type="journal article" date="2020" name="mSystems">
        <title>Genome- and Community-Level Interaction Insights into Carbon Utilization and Element Cycling Functions of Hydrothermarchaeota in Hydrothermal Sediment.</title>
        <authorList>
            <person name="Zhou Z."/>
            <person name="Liu Y."/>
            <person name="Xu W."/>
            <person name="Pan J."/>
            <person name="Luo Z.H."/>
            <person name="Li M."/>
        </authorList>
    </citation>
    <scope>NUCLEOTIDE SEQUENCE [LARGE SCALE GENOMIC DNA]</scope>
    <source>
        <strain evidence="16">SpSt-902</strain>
    </source>
</reference>
<dbReference type="EMBL" id="DTMM01000226">
    <property type="protein sequence ID" value="HFT94320.1"/>
    <property type="molecule type" value="Genomic_DNA"/>
</dbReference>
<keyword evidence="7" id="KW-1003">Cell membrane</keyword>
<organism evidence="16">
    <name type="scientific">Leptospirillum ferriphilum</name>
    <dbReference type="NCBI Taxonomy" id="178606"/>
    <lineage>
        <taxon>Bacteria</taxon>
        <taxon>Pseudomonadati</taxon>
        <taxon>Nitrospirota</taxon>
        <taxon>Nitrospiria</taxon>
        <taxon>Nitrospirales</taxon>
        <taxon>Nitrospiraceae</taxon>
        <taxon>Leptospirillum</taxon>
    </lineage>
</organism>
<dbReference type="Pfam" id="PF03170">
    <property type="entry name" value="BcsB"/>
    <property type="match status" value="1"/>
</dbReference>
<evidence type="ECO:0000256" key="10">
    <source>
        <dbReference type="ARBA" id="ARBA00022692"/>
    </source>
</evidence>
<evidence type="ECO:0000313" key="16">
    <source>
        <dbReference type="EMBL" id="HFT94320.1"/>
    </source>
</evidence>
<evidence type="ECO:0000256" key="7">
    <source>
        <dbReference type="ARBA" id="ARBA00022475"/>
    </source>
</evidence>
<evidence type="ECO:0000256" key="3">
    <source>
        <dbReference type="ARBA" id="ARBA00005186"/>
    </source>
</evidence>
<keyword evidence="12 15" id="KW-1133">Transmembrane helix</keyword>
<evidence type="ECO:0000256" key="13">
    <source>
        <dbReference type="ARBA" id="ARBA00023136"/>
    </source>
</evidence>
<protein>
    <recommendedName>
        <fullName evidence="6">Cyclic di-GMP-binding protein</fullName>
    </recommendedName>
    <alternativeName>
        <fullName evidence="14">Cellulose synthase regulatory subunit</fullName>
    </alternativeName>
</protein>
<proteinExistence type="inferred from homology"/>
<evidence type="ECO:0000256" key="4">
    <source>
        <dbReference type="ARBA" id="ARBA00010714"/>
    </source>
</evidence>
<dbReference type="PRINTS" id="PR01440">
    <property type="entry name" value="CELLSNTHASEB"/>
</dbReference>
<evidence type="ECO:0000256" key="14">
    <source>
        <dbReference type="ARBA" id="ARBA00033444"/>
    </source>
</evidence>
<evidence type="ECO:0000256" key="5">
    <source>
        <dbReference type="ARBA" id="ARBA00011437"/>
    </source>
</evidence>
<feature type="transmembrane region" description="Helical" evidence="15">
    <location>
        <begin position="731"/>
        <end position="755"/>
    </location>
</feature>
<dbReference type="GO" id="GO:0006011">
    <property type="term" value="P:UDP-alpha-D-glucose metabolic process"/>
    <property type="evidence" value="ECO:0007669"/>
    <property type="project" value="InterPro"/>
</dbReference>
<dbReference type="GO" id="GO:0030244">
    <property type="term" value="P:cellulose biosynthetic process"/>
    <property type="evidence" value="ECO:0007669"/>
    <property type="project" value="UniProtKB-KW"/>
</dbReference>
<keyword evidence="10 15" id="KW-0812">Transmembrane</keyword>
<dbReference type="InterPro" id="IPR018513">
    <property type="entry name" value="Cell_synthase_bac"/>
</dbReference>
<evidence type="ECO:0000256" key="9">
    <source>
        <dbReference type="ARBA" id="ARBA00022636"/>
    </source>
</evidence>
<comment type="subunit">
    <text evidence="5">Tightly associated with the cellulose synthase catalytic subunit.</text>
</comment>
<comment type="pathway">
    <text evidence="3">Glycan metabolism; bacterial cellulose biosynthesis.</text>
</comment>
<dbReference type="PANTHER" id="PTHR39083">
    <property type="entry name" value="CYCLIC DI-GMP-BINDING PROTEIN"/>
    <property type="match status" value="1"/>
</dbReference>
<name>A0A7C3LTM4_9BACT</name>
<evidence type="ECO:0000256" key="12">
    <source>
        <dbReference type="ARBA" id="ARBA00022989"/>
    </source>
</evidence>
<dbReference type="GO" id="GO:0005886">
    <property type="term" value="C:plasma membrane"/>
    <property type="evidence" value="ECO:0007669"/>
    <property type="project" value="UniProtKB-SubCell"/>
</dbReference>
<accession>A0A7C3LTM4</accession>
<keyword evidence="8" id="KW-0997">Cell inner membrane</keyword>
<keyword evidence="13 15" id="KW-0472">Membrane</keyword>
<comment type="function">
    <text evidence="1">Binds the cellulose synthase activator, bis-(3'-5') cyclic diguanylic acid (c-di-GMP).</text>
</comment>
<sequence>MVGDSPAAFRQQKSFRRVGVTLFRPHWAMILSLSLTMHPFFSGTALALPGTSGPLPGQPPSPAPVPDGQFHQTLSFEDLQMEKDLDIGPNSADQAFQVGVSPDKLVRSATIHLVYRFRPGLFQTAHHTLAVDWNGIMLGRVSGSPGSAGKDVSVSIAVPGFLVNTRNTLRLRVIRDPKNPCAIFGSVPFITILKRSTVSVRGSRIGVPPRLSDLPFPFLFPDAAGLRRIPFVFTSTNPEILEAGGITASWLGVNGPYLPFRFPVTVLKKLDPKSFPAGHLILLAPARDIPAGWFPTPISGPFLGIVPHPADPFSRILLISGRSPAEIRVAALALSENSFSRSTGFATLEGAFLPPPRLPDDAPRWVTSRQTIRFGKLEPPDALTVHGTGSVRVSFSLPPDLFTWGQKWIHARIRFRVRTKNQENRSRLDIFLNDRYQESLPLPSSKEGAITQTADIPLAISDLTPFRNRLVFNFNFRNSFPAVLSCTMDKNPQLSGTILPDSAIDITSFPRFAVLPDLRLFPNGGYPFTRYADQEKTGVVFSKVPGRGDIGIFLHMMSTFGAQTGLPALRIRVADPETLGRVQKRNLVIIGTYDSNPLLLKFTRSLPWESTANLEKLRTEDLLLKIFRWKNPPPSHFGPSDLIREFRKARLPVGVLTETVSPYTPGRVVLSVVGVSQNGMRSMDRVLFDPRLFSGIFGNVTVVTPQGMNSFFLPAPSFNTGKLDPVEAVRFWFYSHPIGIVIFVILLSLGGGFSLRALLEHIANKHSAVNVTPENPST</sequence>
<dbReference type="Gene3D" id="2.60.120.260">
    <property type="entry name" value="Galactose-binding domain-like"/>
    <property type="match status" value="2"/>
</dbReference>
<gene>
    <name evidence="16" type="ORF">ENX03_10450</name>
</gene>
<dbReference type="InterPro" id="IPR003920">
    <property type="entry name" value="Cell_synth_B"/>
</dbReference>